<evidence type="ECO:0000256" key="1">
    <source>
        <dbReference type="SAM" id="Phobius"/>
    </source>
</evidence>
<sequence length="367" mass="40524">MADDAIVHEAEVQRQYVRVRVPALVEIKGAEVECYDWSVNGLGLNATQGNFKVGQRISGEMGFNFDGFMMSVEFDAEVRHVREMTYEGRDVHRIGLEFSELSSRSQALLRYVSSAYITGEAVAAGDMLHLVQRDNSARPRKSAARLAEDLTRTQRFVQAMRQPISWIILAVVLTFSFMLTSNAFYRNAYIRTLATAEVTTDTPTARAPAAGVITFIAGNEGDVIPTGNPLLGVRRPSGEEIFVDSPCDCTIVSIAHTVREFVEVGDVVLRLLHPDSKTFVRLYVSKSNAPWLFENKPDYLIAQILGYEGQFSLVMGASIFDAAREMLVLELAPSEEIPSELAGRPATVIMDAGRSTIVGRIRSFFAG</sequence>
<accession>A0ABT2Z4I4</accession>
<proteinExistence type="predicted"/>
<dbReference type="Gene3D" id="2.40.10.220">
    <property type="entry name" value="predicted glycosyltransferase like domains"/>
    <property type="match status" value="1"/>
</dbReference>
<dbReference type="EMBL" id="JAOWLA010000015">
    <property type="protein sequence ID" value="MCV2866053.1"/>
    <property type="molecule type" value="Genomic_DNA"/>
</dbReference>
<dbReference type="SUPFAM" id="SSF141371">
    <property type="entry name" value="PilZ domain-like"/>
    <property type="match status" value="1"/>
</dbReference>
<dbReference type="InterPro" id="IPR009875">
    <property type="entry name" value="PilZ_domain"/>
</dbReference>
<dbReference type="SUPFAM" id="SSF51230">
    <property type="entry name" value="Single hybrid motif"/>
    <property type="match status" value="1"/>
</dbReference>
<gene>
    <name evidence="3" type="ORF">OE647_15120</name>
</gene>
<feature type="domain" description="PilZ" evidence="2">
    <location>
        <begin position="13"/>
        <end position="112"/>
    </location>
</feature>
<organism evidence="3 4">
    <name type="scientific">Albidovulum sediminicola</name>
    <dbReference type="NCBI Taxonomy" id="2984331"/>
    <lineage>
        <taxon>Bacteria</taxon>
        <taxon>Pseudomonadati</taxon>
        <taxon>Pseudomonadota</taxon>
        <taxon>Alphaproteobacteria</taxon>
        <taxon>Rhodobacterales</taxon>
        <taxon>Paracoccaceae</taxon>
        <taxon>Albidovulum</taxon>
    </lineage>
</organism>
<dbReference type="Proteomes" id="UP001652503">
    <property type="component" value="Unassembled WGS sequence"/>
</dbReference>
<name>A0ABT2Z4I4_9RHOB</name>
<dbReference type="Pfam" id="PF07238">
    <property type="entry name" value="PilZ"/>
    <property type="match status" value="1"/>
</dbReference>
<keyword evidence="1" id="KW-1133">Transmembrane helix</keyword>
<evidence type="ECO:0000259" key="2">
    <source>
        <dbReference type="Pfam" id="PF07238"/>
    </source>
</evidence>
<protein>
    <submittedName>
        <fullName evidence="3">PilZ domain-containing protein</fullName>
    </submittedName>
</protein>
<dbReference type="InterPro" id="IPR011053">
    <property type="entry name" value="Single_hybrid_motif"/>
</dbReference>
<evidence type="ECO:0000313" key="4">
    <source>
        <dbReference type="Proteomes" id="UP001652503"/>
    </source>
</evidence>
<dbReference type="RefSeq" id="WP_263722585.1">
    <property type="nucleotide sequence ID" value="NZ_JAOWLA010000015.1"/>
</dbReference>
<keyword evidence="1" id="KW-0472">Membrane</keyword>
<keyword evidence="4" id="KW-1185">Reference proteome</keyword>
<keyword evidence="1" id="KW-0812">Transmembrane</keyword>
<evidence type="ECO:0000313" key="3">
    <source>
        <dbReference type="EMBL" id="MCV2866053.1"/>
    </source>
</evidence>
<comment type="caution">
    <text evidence="3">The sequence shown here is derived from an EMBL/GenBank/DDBJ whole genome shotgun (WGS) entry which is preliminary data.</text>
</comment>
<reference evidence="3 4" key="1">
    <citation type="submission" date="2022-10" db="EMBL/GenBank/DDBJ databases">
        <title>Defluviimonas sp. nov., isolated from ocean surface water.</title>
        <authorList>
            <person name="He W."/>
            <person name="Wang L."/>
            <person name="Zhang D.-F."/>
        </authorList>
    </citation>
    <scope>NUCLEOTIDE SEQUENCE [LARGE SCALE GENOMIC DNA]</scope>
    <source>
        <strain evidence="3 4">WL0075</strain>
    </source>
</reference>
<feature type="transmembrane region" description="Helical" evidence="1">
    <location>
        <begin position="164"/>
        <end position="185"/>
    </location>
</feature>